<dbReference type="EMBL" id="JAESND010000001">
    <property type="protein sequence ID" value="MBM3114672.1"/>
    <property type="molecule type" value="Genomic_DNA"/>
</dbReference>
<gene>
    <name evidence="1" type="ORF">JMJ54_02410</name>
</gene>
<comment type="caution">
    <text evidence="1">The sequence shown here is derived from an EMBL/GenBank/DDBJ whole genome shotgun (WGS) entry which is preliminary data.</text>
</comment>
<dbReference type="Proteomes" id="UP000809431">
    <property type="component" value="Unassembled WGS sequence"/>
</dbReference>
<reference evidence="1 2" key="1">
    <citation type="submission" date="2021-01" db="EMBL/GenBank/DDBJ databases">
        <title>Draft Genome Sequence and Polyhydroxyalkanoate Biosynthetic Potential of Jeongeupia naejangsanensis Type Strain DSM 24253.</title>
        <authorList>
            <person name="Turrini P."/>
            <person name="Artuso I."/>
            <person name="Lugli G.A."/>
            <person name="Frangipani E."/>
            <person name="Ventura M."/>
            <person name="Visca P."/>
        </authorList>
    </citation>
    <scope>NUCLEOTIDE SEQUENCE [LARGE SCALE GENOMIC DNA]</scope>
    <source>
        <strain evidence="1 2">DSM 24253</strain>
    </source>
</reference>
<organism evidence="1 2">
    <name type="scientific">Jeongeupia naejangsanensis</name>
    <dbReference type="NCBI Taxonomy" id="613195"/>
    <lineage>
        <taxon>Bacteria</taxon>
        <taxon>Pseudomonadati</taxon>
        <taxon>Pseudomonadota</taxon>
        <taxon>Betaproteobacteria</taxon>
        <taxon>Neisseriales</taxon>
        <taxon>Chitinibacteraceae</taxon>
        <taxon>Jeongeupia</taxon>
    </lineage>
</organism>
<sequence length="70" mass="7761">MTAIKAKAATVAHYGFRKLMLRVSPVVFERRLPAALFFRPTAGSSWLGGVDFGLFLPLPPLHNAAFRRYG</sequence>
<name>A0ABS2BGC9_9NEIS</name>
<keyword evidence="2" id="KW-1185">Reference proteome</keyword>
<accession>A0ABS2BGC9</accession>
<dbReference type="RefSeq" id="WP_203536349.1">
    <property type="nucleotide sequence ID" value="NZ_JAESND010000001.1"/>
</dbReference>
<evidence type="ECO:0000313" key="2">
    <source>
        <dbReference type="Proteomes" id="UP000809431"/>
    </source>
</evidence>
<evidence type="ECO:0000313" key="1">
    <source>
        <dbReference type="EMBL" id="MBM3114672.1"/>
    </source>
</evidence>
<proteinExistence type="predicted"/>
<protein>
    <submittedName>
        <fullName evidence="1">Uncharacterized protein</fullName>
    </submittedName>
</protein>